<keyword evidence="4" id="KW-1185">Reference proteome</keyword>
<dbReference type="InterPro" id="IPR044929">
    <property type="entry name" value="DNA/RNA_non-sp_Endonuclease_sf"/>
</dbReference>
<dbReference type="SMART" id="SM00892">
    <property type="entry name" value="Endonuclease_NS"/>
    <property type="match status" value="1"/>
</dbReference>
<feature type="domain" description="DNA/RNA non-specific endonuclease/pyrophosphatase/phosphodiesterase" evidence="2">
    <location>
        <begin position="233"/>
        <end position="444"/>
    </location>
</feature>
<name>A0ABU7IC67_9SPHI</name>
<evidence type="ECO:0000259" key="2">
    <source>
        <dbReference type="SMART" id="SM00892"/>
    </source>
</evidence>
<dbReference type="InterPro" id="IPR040255">
    <property type="entry name" value="Non-specific_endonuclease"/>
</dbReference>
<reference evidence="3 4" key="1">
    <citation type="submission" date="2024-01" db="EMBL/GenBank/DDBJ databases">
        <title>Pedobacter sp. nov., isolated from fresh soil.</title>
        <authorList>
            <person name="Le N.T.T."/>
        </authorList>
    </citation>
    <scope>NUCLEOTIDE SEQUENCE [LARGE SCALE GENOMIC DNA]</scope>
    <source>
        <strain evidence="3 4">KR3-3</strain>
    </source>
</reference>
<evidence type="ECO:0000259" key="1">
    <source>
        <dbReference type="SMART" id="SM00477"/>
    </source>
</evidence>
<proteinExistence type="predicted"/>
<accession>A0ABU7IC67</accession>
<feature type="domain" description="ENPP1-3/EXOG-like endonuclease/phosphodiesterase" evidence="1">
    <location>
        <begin position="234"/>
        <end position="444"/>
    </location>
</feature>
<dbReference type="GO" id="GO:0004519">
    <property type="term" value="F:endonuclease activity"/>
    <property type="evidence" value="ECO:0007669"/>
    <property type="project" value="UniProtKB-KW"/>
</dbReference>
<dbReference type="Pfam" id="PF01223">
    <property type="entry name" value="Endonuclease_NS"/>
    <property type="match status" value="1"/>
</dbReference>
<dbReference type="PROSITE" id="PS51257">
    <property type="entry name" value="PROKAR_LIPOPROTEIN"/>
    <property type="match status" value="1"/>
</dbReference>
<dbReference type="RefSeq" id="WP_330109354.1">
    <property type="nucleotide sequence ID" value="NZ_JAZDQT010000003.1"/>
</dbReference>
<organism evidence="3 4">
    <name type="scientific">Pedobacter albus</name>
    <dbReference type="NCBI Taxonomy" id="3113905"/>
    <lineage>
        <taxon>Bacteria</taxon>
        <taxon>Pseudomonadati</taxon>
        <taxon>Bacteroidota</taxon>
        <taxon>Sphingobacteriia</taxon>
        <taxon>Sphingobacteriales</taxon>
        <taxon>Sphingobacteriaceae</taxon>
        <taxon>Pedobacter</taxon>
    </lineage>
</organism>
<dbReference type="CDD" id="cd00091">
    <property type="entry name" value="NUC"/>
    <property type="match status" value="1"/>
</dbReference>
<dbReference type="InterPro" id="IPR044925">
    <property type="entry name" value="His-Me_finger_sf"/>
</dbReference>
<dbReference type="SUPFAM" id="SSF54060">
    <property type="entry name" value="His-Me finger endonucleases"/>
    <property type="match status" value="1"/>
</dbReference>
<dbReference type="Gene3D" id="3.40.570.10">
    <property type="entry name" value="Extracellular Endonuclease, subunit A"/>
    <property type="match status" value="1"/>
</dbReference>
<dbReference type="InterPro" id="IPR001604">
    <property type="entry name" value="Endo_G_ENPP1-like_dom"/>
</dbReference>
<sequence length="456" mass="48537">MKNFRKFSFLALLGIALATSCKKEETVVPTPAQESLAQPKLATTSAVANAVATGFPENFESATKGSYTAGTVALSSGNWNLDDALIGNLATDAKNGSQSVRIRNTGTLTMLFNVSDATQVTMAHAKFGSDANSTWQLWYSTDNGSTWQQTGSTVTTSSTTLQTATFAISVTGQIRFQVRKISGGTARINIDDFSIETGTTTPPTAGDDSNLLLGNPSDALANATSSPNNYLMQNTYYTSSYSRDRGTPNWVSWHISASDLGSTPRQDDFRADNTLPTAWYHVQNSSYSGSGFDRGHNCPSADRTSSVAANSSTFLMTNMIPQAPNNNQQTWANLEDYTRSLVNAGNEVYVICGSYGTGGTGSNGGVTNTINNGNVTVPSNVWKVIVVLPNGSNDLSRINASTRVIAVNTPNVNSINSNWKNYRTSVDAIEAATGYNLLSSLSTSLQATLESVVDNQ</sequence>
<keyword evidence="3" id="KW-0255">Endonuclease</keyword>
<dbReference type="PANTHER" id="PTHR13966">
    <property type="entry name" value="ENDONUCLEASE RELATED"/>
    <property type="match status" value="1"/>
</dbReference>
<gene>
    <name evidence="3" type="ORF">VRU48_18225</name>
</gene>
<comment type="caution">
    <text evidence="3">The sequence shown here is derived from an EMBL/GenBank/DDBJ whole genome shotgun (WGS) entry which is preliminary data.</text>
</comment>
<dbReference type="SMART" id="SM00477">
    <property type="entry name" value="NUC"/>
    <property type="match status" value="1"/>
</dbReference>
<evidence type="ECO:0000313" key="4">
    <source>
        <dbReference type="Proteomes" id="UP001336835"/>
    </source>
</evidence>
<dbReference type="Proteomes" id="UP001336835">
    <property type="component" value="Unassembled WGS sequence"/>
</dbReference>
<dbReference type="EMBL" id="JAZDQT010000003">
    <property type="protein sequence ID" value="MEE1947068.1"/>
    <property type="molecule type" value="Genomic_DNA"/>
</dbReference>
<dbReference type="PANTHER" id="PTHR13966:SF5">
    <property type="entry name" value="ENDONUCLEASE G, MITOCHONDRIAL"/>
    <property type="match status" value="1"/>
</dbReference>
<keyword evidence="3" id="KW-0540">Nuclease</keyword>
<keyword evidence="3" id="KW-0378">Hydrolase</keyword>
<dbReference type="InterPro" id="IPR020821">
    <property type="entry name" value="ENPP1-3/EXOG-like_nuc-like"/>
</dbReference>
<evidence type="ECO:0000313" key="3">
    <source>
        <dbReference type="EMBL" id="MEE1947068.1"/>
    </source>
</evidence>
<protein>
    <submittedName>
        <fullName evidence="3">DNA/RNA non-specific endonuclease</fullName>
    </submittedName>
</protein>